<proteinExistence type="predicted"/>
<evidence type="ECO:0000313" key="3">
    <source>
        <dbReference type="WBParaSite" id="SCUD_0001937401-mRNA-1"/>
    </source>
</evidence>
<gene>
    <name evidence="1" type="ORF">SCUD_LOCUS19371</name>
</gene>
<organism evidence="3">
    <name type="scientific">Schistosoma curassoni</name>
    <dbReference type="NCBI Taxonomy" id="6186"/>
    <lineage>
        <taxon>Eukaryota</taxon>
        <taxon>Metazoa</taxon>
        <taxon>Spiralia</taxon>
        <taxon>Lophotrochozoa</taxon>
        <taxon>Platyhelminthes</taxon>
        <taxon>Trematoda</taxon>
        <taxon>Digenea</taxon>
        <taxon>Strigeidida</taxon>
        <taxon>Schistosomatoidea</taxon>
        <taxon>Schistosomatidae</taxon>
        <taxon>Schistosoma</taxon>
    </lineage>
</organism>
<dbReference type="AlphaFoldDB" id="A0A183KWC7"/>
<sequence>MLPFLIIPNLSDKMLCRIGNKMNSQIEAIMGKGEKKGKSAKNYLSIGLFAQEYNENGNVARKKKITTYSTLLLPHTHTPEKVSMNYSLTFVIFKGFRFYIFY</sequence>
<evidence type="ECO:0000313" key="1">
    <source>
        <dbReference type="EMBL" id="VDP68911.1"/>
    </source>
</evidence>
<keyword evidence="2" id="KW-1185">Reference proteome</keyword>
<accession>A0A183KWC7</accession>
<protein>
    <submittedName>
        <fullName evidence="3">Transposase</fullName>
    </submittedName>
</protein>
<evidence type="ECO:0000313" key="2">
    <source>
        <dbReference type="Proteomes" id="UP000279833"/>
    </source>
</evidence>
<dbReference type="WBParaSite" id="SCUD_0001937401-mRNA-1">
    <property type="protein sequence ID" value="SCUD_0001937401-mRNA-1"/>
    <property type="gene ID" value="SCUD_0001937401"/>
</dbReference>
<name>A0A183KWC7_9TREM</name>
<dbReference type="Proteomes" id="UP000279833">
    <property type="component" value="Unassembled WGS sequence"/>
</dbReference>
<dbReference type="EMBL" id="UZAK01042394">
    <property type="protein sequence ID" value="VDP68911.1"/>
    <property type="molecule type" value="Genomic_DNA"/>
</dbReference>
<reference evidence="3" key="1">
    <citation type="submission" date="2016-06" db="UniProtKB">
        <authorList>
            <consortium name="WormBaseParasite"/>
        </authorList>
    </citation>
    <scope>IDENTIFICATION</scope>
</reference>
<reference evidence="1 2" key="2">
    <citation type="submission" date="2018-11" db="EMBL/GenBank/DDBJ databases">
        <authorList>
            <consortium name="Pathogen Informatics"/>
        </authorList>
    </citation>
    <scope>NUCLEOTIDE SEQUENCE [LARGE SCALE GENOMIC DNA]</scope>
    <source>
        <strain evidence="1">Dakar</strain>
        <strain evidence="2">Dakar, Senegal</strain>
    </source>
</reference>